<protein>
    <recommendedName>
        <fullName evidence="6">Granulins domain-containing protein</fullName>
    </recommendedName>
</protein>
<accession>A0A9Q0II89</accession>
<keyword evidence="5" id="KW-0732">Signal</keyword>
<dbReference type="InterPro" id="IPR039036">
    <property type="entry name" value="Granulin_fam"/>
</dbReference>
<dbReference type="AlphaFoldDB" id="A0A9Q0II89"/>
<comment type="subcellular location">
    <subcellularLocation>
        <location evidence="1">Secreted</location>
    </subcellularLocation>
</comment>
<dbReference type="GO" id="GO:0005576">
    <property type="term" value="C:extracellular region"/>
    <property type="evidence" value="ECO:0007669"/>
    <property type="project" value="UniProtKB-SubCell"/>
</dbReference>
<feature type="domain" description="Granulins" evidence="6">
    <location>
        <begin position="483"/>
        <end position="496"/>
    </location>
</feature>
<evidence type="ECO:0000256" key="4">
    <source>
        <dbReference type="ARBA" id="ARBA00023157"/>
    </source>
</evidence>
<dbReference type="SUPFAM" id="SSF57277">
    <property type="entry name" value="Granulin repeat"/>
    <property type="match status" value="4"/>
</dbReference>
<dbReference type="Proteomes" id="UP001148018">
    <property type="component" value="Unassembled WGS sequence"/>
</dbReference>
<feature type="domain" description="Granulins" evidence="6">
    <location>
        <begin position="373"/>
        <end position="386"/>
    </location>
</feature>
<feature type="signal peptide" evidence="5">
    <location>
        <begin position="1"/>
        <end position="17"/>
    </location>
</feature>
<organism evidence="7 8">
    <name type="scientific">Muraenolepis orangiensis</name>
    <name type="common">Patagonian moray cod</name>
    <dbReference type="NCBI Taxonomy" id="630683"/>
    <lineage>
        <taxon>Eukaryota</taxon>
        <taxon>Metazoa</taxon>
        <taxon>Chordata</taxon>
        <taxon>Craniata</taxon>
        <taxon>Vertebrata</taxon>
        <taxon>Euteleostomi</taxon>
        <taxon>Actinopterygii</taxon>
        <taxon>Neopterygii</taxon>
        <taxon>Teleostei</taxon>
        <taxon>Neoteleostei</taxon>
        <taxon>Acanthomorphata</taxon>
        <taxon>Zeiogadaria</taxon>
        <taxon>Gadariae</taxon>
        <taxon>Gadiformes</taxon>
        <taxon>Muraenolepidoidei</taxon>
        <taxon>Muraenolepididae</taxon>
        <taxon>Muraenolepis</taxon>
    </lineage>
</organism>
<dbReference type="PANTHER" id="PTHR12274">
    <property type="entry name" value="GRANULIN"/>
    <property type="match status" value="1"/>
</dbReference>
<dbReference type="Pfam" id="PF00396">
    <property type="entry name" value="Granulin"/>
    <property type="match status" value="6"/>
</dbReference>
<dbReference type="Gene3D" id="2.10.25.160">
    <property type="entry name" value="Granulin"/>
    <property type="match status" value="7"/>
</dbReference>
<evidence type="ECO:0000256" key="3">
    <source>
        <dbReference type="ARBA" id="ARBA00022525"/>
    </source>
</evidence>
<dbReference type="InterPro" id="IPR000118">
    <property type="entry name" value="Granulin"/>
</dbReference>
<evidence type="ECO:0000313" key="8">
    <source>
        <dbReference type="Proteomes" id="UP001148018"/>
    </source>
</evidence>
<keyword evidence="3" id="KW-0964">Secreted</keyword>
<sequence length="527" mass="56248">MHPWVVVCLVFSSLVCAREDCPNGERCEEAHTCCYSRAMGYDCCPFHQAECCADHVHCCPEGSLCDADASSCVNATASVPWMEGTPAVPPVLSKSFRMVRSYDPEDDSSICPDESGCPAEYSCLSLSVLAGFGCCPFAQGILCGDGKHCCPDGQQCNADSRSCIRKEFVNAVICGDGESECPEKTTCCEDSDRSWGCCPLPEAVCCEDTAHGCPGGSACDVKQSKCVSLSTSQEMPIGWGCCPLPEAVCCADFKHCCPHGKKCNLKARTCDSGSSSIPWAETSAAVPRRSAAEGGATCDSTHSCPEGSICCRNPLGGWACCPPPAEVAEGGLIDCENNITCSNHSTCPDHTTCCLMSVSKMWGCCPIPEAVCCFDGMHCCPKHYLCDESRGTCYKGEVAIPWYTKAPALDGGGENRCAPHFTFCQLSSGQWGCCPLYESPPDRSQEKVFSCQEGAFFCTEGQTCCCLSSDTCACCPTSNAVCCGDMRHCCPAGHTCAEGGTCTRNVALRWNLYHIFFSRPEKRAKTL</sequence>
<feature type="domain" description="Granulins" evidence="6">
    <location>
        <begin position="52"/>
        <end position="65"/>
    </location>
</feature>
<evidence type="ECO:0000313" key="7">
    <source>
        <dbReference type="EMBL" id="KAJ3601482.1"/>
    </source>
</evidence>
<proteinExistence type="inferred from homology"/>
<keyword evidence="4" id="KW-1015">Disulfide bond</keyword>
<dbReference type="EMBL" id="JANIIK010000047">
    <property type="protein sequence ID" value="KAJ3601482.1"/>
    <property type="molecule type" value="Genomic_DNA"/>
</dbReference>
<dbReference type="SMART" id="SM00277">
    <property type="entry name" value="GRAN"/>
    <property type="match status" value="6"/>
</dbReference>
<keyword evidence="8" id="KW-1185">Reference proteome</keyword>
<evidence type="ECO:0000256" key="1">
    <source>
        <dbReference type="ARBA" id="ARBA00004613"/>
    </source>
</evidence>
<dbReference type="OrthoDB" id="5854875at2759"/>
<reference evidence="7" key="1">
    <citation type="submission" date="2022-07" db="EMBL/GenBank/DDBJ databases">
        <title>Chromosome-level genome of Muraenolepis orangiensis.</title>
        <authorList>
            <person name="Kim J."/>
        </authorList>
    </citation>
    <scope>NUCLEOTIDE SEQUENCE</scope>
    <source>
        <strain evidence="7">KU_S4_2022</strain>
        <tissue evidence="7">Muscle</tissue>
    </source>
</reference>
<evidence type="ECO:0000256" key="5">
    <source>
        <dbReference type="SAM" id="SignalP"/>
    </source>
</evidence>
<dbReference type="PROSITE" id="PS00799">
    <property type="entry name" value="GRANULINS"/>
    <property type="match status" value="5"/>
</dbReference>
<gene>
    <name evidence="7" type="ORF">NHX12_032450</name>
</gene>
<feature type="domain" description="Granulins" evidence="6">
    <location>
        <begin position="250"/>
        <end position="263"/>
    </location>
</feature>
<feature type="chain" id="PRO_5040397532" description="Granulins domain-containing protein" evidence="5">
    <location>
        <begin position="18"/>
        <end position="527"/>
    </location>
</feature>
<name>A0A9Q0II89_9TELE</name>
<evidence type="ECO:0000256" key="2">
    <source>
        <dbReference type="ARBA" id="ARBA00010093"/>
    </source>
</evidence>
<feature type="domain" description="Granulins" evidence="6">
    <location>
        <begin position="143"/>
        <end position="156"/>
    </location>
</feature>
<dbReference type="InterPro" id="IPR037277">
    <property type="entry name" value="Granulin_sf"/>
</dbReference>
<comment type="similarity">
    <text evidence="2">Belongs to the granulin family.</text>
</comment>
<comment type="caution">
    <text evidence="7">The sequence shown here is derived from an EMBL/GenBank/DDBJ whole genome shotgun (WGS) entry which is preliminary data.</text>
</comment>
<evidence type="ECO:0000259" key="6">
    <source>
        <dbReference type="PROSITE" id="PS00799"/>
    </source>
</evidence>
<dbReference type="PANTHER" id="PTHR12274:SF8">
    <property type="entry name" value="GRANULIN-A ISOFORM X1"/>
    <property type="match status" value="1"/>
</dbReference>